<keyword evidence="4" id="KW-0804">Transcription</keyword>
<dbReference type="InterPro" id="IPR027271">
    <property type="entry name" value="Acetolactate_synth/TF_NikR_C"/>
</dbReference>
<gene>
    <name evidence="7" type="ORF">BK009_01035</name>
</gene>
<dbReference type="InterPro" id="IPR045865">
    <property type="entry name" value="ACT-like_dom_sf"/>
</dbReference>
<dbReference type="InterPro" id="IPR013321">
    <property type="entry name" value="Arc_rbn_hlx_hlx"/>
</dbReference>
<reference evidence="7 8" key="1">
    <citation type="submission" date="2016-10" db="EMBL/GenBank/DDBJ databases">
        <title>Comparative genomics between deep and shallow subseafloor isolates.</title>
        <authorList>
            <person name="Ishii S."/>
            <person name="Miller J.R."/>
            <person name="Sutton G."/>
            <person name="Suzuki S."/>
            <person name="Methe B."/>
            <person name="Inagaki F."/>
            <person name="Imachi H."/>
        </authorList>
    </citation>
    <scope>NUCLEOTIDE SEQUENCE [LARGE SCALE GENOMIC DNA]</scope>
    <source>
        <strain evidence="7 8">A8p</strain>
    </source>
</reference>
<feature type="domain" description="Transcription factor NikR nickel binding C-terminal" evidence="6">
    <location>
        <begin position="53"/>
        <end position="128"/>
    </location>
</feature>
<dbReference type="PANTHER" id="PTHR34719">
    <property type="entry name" value="NICKEL-RESPONSIVE REGULATOR"/>
    <property type="match status" value="1"/>
</dbReference>
<feature type="domain" description="Ribbon-helix-helix protein CopG" evidence="5">
    <location>
        <begin position="4"/>
        <end position="42"/>
    </location>
</feature>
<dbReference type="InterPro" id="IPR002145">
    <property type="entry name" value="CopG"/>
</dbReference>
<evidence type="ECO:0000256" key="2">
    <source>
        <dbReference type="ARBA" id="ARBA00023015"/>
    </source>
</evidence>
<proteinExistence type="inferred from homology"/>
<dbReference type="Gene3D" id="3.30.70.1150">
    <property type="entry name" value="ACT-like. Chain A, domain 2"/>
    <property type="match status" value="1"/>
</dbReference>
<evidence type="ECO:0000313" key="8">
    <source>
        <dbReference type="Proteomes" id="UP000232631"/>
    </source>
</evidence>
<keyword evidence="8" id="KW-1185">Reference proteome</keyword>
<protein>
    <submittedName>
        <fullName evidence="7">Nickel-responsive regulator</fullName>
    </submittedName>
</protein>
<dbReference type="InterPro" id="IPR050192">
    <property type="entry name" value="CopG/NikR_regulator"/>
</dbReference>
<dbReference type="InterPro" id="IPR014864">
    <property type="entry name" value="TF_NikR_Ni-bd_C"/>
</dbReference>
<evidence type="ECO:0000256" key="3">
    <source>
        <dbReference type="ARBA" id="ARBA00023125"/>
    </source>
</evidence>
<dbReference type="EMBL" id="CP017768">
    <property type="protein sequence ID" value="AUB59388.1"/>
    <property type="molecule type" value="Genomic_DNA"/>
</dbReference>
<dbReference type="PANTHER" id="PTHR34719:SF2">
    <property type="entry name" value="NICKEL-RESPONSIVE REGULATOR"/>
    <property type="match status" value="1"/>
</dbReference>
<keyword evidence="3" id="KW-0238">DNA-binding</keyword>
<dbReference type="SUPFAM" id="SSF55021">
    <property type="entry name" value="ACT-like"/>
    <property type="match status" value="1"/>
</dbReference>
<dbReference type="Pfam" id="PF01402">
    <property type="entry name" value="RHH_1"/>
    <property type="match status" value="1"/>
</dbReference>
<dbReference type="GO" id="GO:0003677">
    <property type="term" value="F:DNA binding"/>
    <property type="evidence" value="ECO:0007669"/>
    <property type="project" value="UniProtKB-KW"/>
</dbReference>
<dbReference type="NCBIfam" id="NF002169">
    <property type="entry name" value="PRK01002.1"/>
    <property type="match status" value="1"/>
</dbReference>
<name>A0A2H4VMR9_9EURY</name>
<dbReference type="Pfam" id="PF08753">
    <property type="entry name" value="NikR_C"/>
    <property type="match status" value="1"/>
</dbReference>
<evidence type="ECO:0000256" key="1">
    <source>
        <dbReference type="ARBA" id="ARBA00008478"/>
    </source>
</evidence>
<dbReference type="Proteomes" id="UP000232631">
    <property type="component" value="Chromosome"/>
</dbReference>
<evidence type="ECO:0000259" key="6">
    <source>
        <dbReference type="Pfam" id="PF08753"/>
    </source>
</evidence>
<dbReference type="GO" id="GO:0006355">
    <property type="term" value="P:regulation of DNA-templated transcription"/>
    <property type="evidence" value="ECO:0007669"/>
    <property type="project" value="InterPro"/>
</dbReference>
<evidence type="ECO:0000256" key="4">
    <source>
        <dbReference type="ARBA" id="ARBA00023163"/>
    </source>
</evidence>
<organism evidence="7 8">
    <name type="scientific">Methanobacterium subterraneum</name>
    <dbReference type="NCBI Taxonomy" id="59277"/>
    <lineage>
        <taxon>Archaea</taxon>
        <taxon>Methanobacteriati</taxon>
        <taxon>Methanobacteriota</taxon>
        <taxon>Methanomada group</taxon>
        <taxon>Methanobacteria</taxon>
        <taxon>Methanobacteriales</taxon>
        <taxon>Methanobacteriaceae</taxon>
        <taxon>Methanobacterium</taxon>
    </lineage>
</organism>
<dbReference type="GeneID" id="35125023"/>
<comment type="similarity">
    <text evidence="1">Belongs to the transcriptional regulatory CopG/NikR family.</text>
</comment>
<dbReference type="InterPro" id="IPR010985">
    <property type="entry name" value="Ribbon_hlx_hlx"/>
</dbReference>
<dbReference type="KEGG" id="msub:BK009_01035"/>
<accession>A0A2H4VMR9</accession>
<dbReference type="AlphaFoldDB" id="A0A2H4VMR9"/>
<dbReference type="RefSeq" id="WP_100908795.1">
    <property type="nucleotide sequence ID" value="NZ_CP017768.1"/>
</dbReference>
<dbReference type="Gene3D" id="1.10.1220.10">
    <property type="entry name" value="Met repressor-like"/>
    <property type="match status" value="1"/>
</dbReference>
<dbReference type="SUPFAM" id="SSF47598">
    <property type="entry name" value="Ribbon-helix-helix"/>
    <property type="match status" value="1"/>
</dbReference>
<evidence type="ECO:0000259" key="5">
    <source>
        <dbReference type="Pfam" id="PF01402"/>
    </source>
</evidence>
<sequence>MKASVKISSKLLEEFDEVIHDQGYKSRSKGIRHALKDYILRYQEINEIEGERIAIITVIQDRHFAGAMEDLTNVQQDLGEYITAVMHFHTTKKQYLEVIVVKGDVNNIQEITEKVMSLRGVEHVNITRTEIKKK</sequence>
<keyword evidence="2" id="KW-0805">Transcription regulation</keyword>
<dbReference type="CDD" id="cd22231">
    <property type="entry name" value="RHH_NikR_HicB-like"/>
    <property type="match status" value="1"/>
</dbReference>
<evidence type="ECO:0000313" key="7">
    <source>
        <dbReference type="EMBL" id="AUB59388.1"/>
    </source>
</evidence>